<keyword evidence="1" id="KW-0732">Signal</keyword>
<feature type="chain" id="PRO_5044881701" description="GLPGLI family protein" evidence="1">
    <location>
        <begin position="20"/>
        <end position="106"/>
    </location>
</feature>
<proteinExistence type="predicted"/>
<reference evidence="2 3" key="1">
    <citation type="submission" date="2023-06" db="EMBL/GenBank/DDBJ databases">
        <title>Nosocomial Elizabethkingia miricola genome.</title>
        <authorList>
            <person name="Morgado S."/>
            <person name="Fonseca E."/>
            <person name="Freitas F."/>
            <person name="Vicente A.C."/>
        </authorList>
    </citation>
    <scope>NUCLEOTIDE SEQUENCE [LARGE SCALE GENOMIC DNA]</scope>
    <source>
        <strain evidence="2 3">EM15</strain>
    </source>
</reference>
<evidence type="ECO:0000313" key="3">
    <source>
        <dbReference type="Proteomes" id="UP001239265"/>
    </source>
</evidence>
<evidence type="ECO:0000256" key="1">
    <source>
        <dbReference type="SAM" id="SignalP"/>
    </source>
</evidence>
<gene>
    <name evidence="2" type="ORF">QT385_14290</name>
</gene>
<dbReference type="Proteomes" id="UP001239265">
    <property type="component" value="Unassembled WGS sequence"/>
</dbReference>
<organism evidence="2 3">
    <name type="scientific">Elizabethkingia miricola</name>
    <name type="common">Chryseobacterium miricola</name>
    <dbReference type="NCBI Taxonomy" id="172045"/>
    <lineage>
        <taxon>Bacteria</taxon>
        <taxon>Pseudomonadati</taxon>
        <taxon>Bacteroidota</taxon>
        <taxon>Flavobacteriia</taxon>
        <taxon>Flavobacteriales</taxon>
        <taxon>Weeksellaceae</taxon>
        <taxon>Elizabethkingia</taxon>
    </lineage>
</organism>
<dbReference type="RefSeq" id="WP_309046870.1">
    <property type="nucleotide sequence ID" value="NZ_JAUCQJ010000004.1"/>
</dbReference>
<feature type="signal peptide" evidence="1">
    <location>
        <begin position="1"/>
        <end position="19"/>
    </location>
</feature>
<comment type="caution">
    <text evidence="2">The sequence shown here is derived from an EMBL/GenBank/DDBJ whole genome shotgun (WGS) entry which is preliminary data.</text>
</comment>
<sequence>MNKIIWLLCLLPLILPAQNYHVEYINRNSPLTRFKENLYIQKDNFISIRDSVVIRDAEKIKQLQDGTGNGFGFFTKDKLRPVIYYKKINKKQKYAKRLKPLLYNAL</sequence>
<dbReference type="AlphaFoldDB" id="A0ABD5B833"/>
<protein>
    <recommendedName>
        <fullName evidence="4">GLPGLI family protein</fullName>
    </recommendedName>
</protein>
<evidence type="ECO:0008006" key="4">
    <source>
        <dbReference type="Google" id="ProtNLM"/>
    </source>
</evidence>
<accession>A0ABD5B833</accession>
<dbReference type="EMBL" id="JAUCQJ010000004">
    <property type="protein sequence ID" value="MDQ8749820.1"/>
    <property type="molecule type" value="Genomic_DNA"/>
</dbReference>
<name>A0ABD5B833_ELIMR</name>
<evidence type="ECO:0000313" key="2">
    <source>
        <dbReference type="EMBL" id="MDQ8749820.1"/>
    </source>
</evidence>